<protein>
    <submittedName>
        <fullName evidence="1">Uncharacterized protein</fullName>
    </submittedName>
</protein>
<sequence length="209" mass="20839">MWLYRFEDDAARAVALDALHEVAAGSTLAVDLVTAPAVWGDPDPETGARDIATPAVTLPGAWVISGGAIEGATLVATIDPATMAATDCTAEAIVGARIVPMWAGSADAGISIAAPAAPPPPAISRRQFFEQAARLGLITEAEALAAAARGDIPAAIEAVIAALPADKQFGARMLVAAAGTFEAATPLAAAIGAATGIDIDAFFRAAAAL</sequence>
<dbReference type="RefSeq" id="WP_153484981.1">
    <property type="nucleotide sequence ID" value="NZ_VWNA01000001.1"/>
</dbReference>
<dbReference type="AlphaFoldDB" id="A0A6A7Y6P9"/>
<comment type="caution">
    <text evidence="1">The sequence shown here is derived from an EMBL/GenBank/DDBJ whole genome shotgun (WGS) entry which is preliminary data.</text>
</comment>
<evidence type="ECO:0000313" key="1">
    <source>
        <dbReference type="EMBL" id="MQT14375.1"/>
    </source>
</evidence>
<reference evidence="1 2" key="1">
    <citation type="submission" date="2019-09" db="EMBL/GenBank/DDBJ databases">
        <title>Segnochrobactrum spirostomi gen. nov., sp. nov., isolated from the ciliate Spirostomum cf. yagiui and description of a novel family, Segnochrobactraceae fam. nov. within the order Rhizobiales of the class Alphaproteobacteria.</title>
        <authorList>
            <person name="Akter S."/>
            <person name="Shazib S.U.A."/>
            <person name="Shin M.K."/>
        </authorList>
    </citation>
    <scope>NUCLEOTIDE SEQUENCE [LARGE SCALE GENOMIC DNA]</scope>
    <source>
        <strain evidence="1 2">Sp-1</strain>
    </source>
</reference>
<organism evidence="1 2">
    <name type="scientific">Segnochrobactrum spirostomi</name>
    <dbReference type="NCBI Taxonomy" id="2608987"/>
    <lineage>
        <taxon>Bacteria</taxon>
        <taxon>Pseudomonadati</taxon>
        <taxon>Pseudomonadota</taxon>
        <taxon>Alphaproteobacteria</taxon>
        <taxon>Hyphomicrobiales</taxon>
        <taxon>Segnochrobactraceae</taxon>
        <taxon>Segnochrobactrum</taxon>
    </lineage>
</organism>
<gene>
    <name evidence="1" type="ORF">F0357_17315</name>
</gene>
<name>A0A6A7Y6P9_9HYPH</name>
<evidence type="ECO:0000313" key="2">
    <source>
        <dbReference type="Proteomes" id="UP000332515"/>
    </source>
</evidence>
<accession>A0A6A7Y6P9</accession>
<dbReference type="Proteomes" id="UP000332515">
    <property type="component" value="Unassembled WGS sequence"/>
</dbReference>
<dbReference type="EMBL" id="VWNA01000001">
    <property type="protein sequence ID" value="MQT14375.1"/>
    <property type="molecule type" value="Genomic_DNA"/>
</dbReference>
<keyword evidence="2" id="KW-1185">Reference proteome</keyword>
<proteinExistence type="predicted"/>